<organism evidence="11">
    <name type="scientific">uncultured Microvirga sp</name>
    <dbReference type="NCBI Taxonomy" id="412392"/>
    <lineage>
        <taxon>Bacteria</taxon>
        <taxon>Pseudomonadati</taxon>
        <taxon>Pseudomonadota</taxon>
        <taxon>Alphaproteobacteria</taxon>
        <taxon>Hyphomicrobiales</taxon>
        <taxon>Methylobacteriaceae</taxon>
        <taxon>Microvirga</taxon>
        <taxon>environmental samples</taxon>
    </lineage>
</organism>
<feature type="region of interest" description="Disordered" evidence="10">
    <location>
        <begin position="1"/>
        <end position="21"/>
    </location>
</feature>
<dbReference type="PRINTS" id="PR01651">
    <property type="entry name" value="SECGEXPORT"/>
</dbReference>
<gene>
    <name evidence="11" type="ORF">AVDCRST_MAG90-1155</name>
</gene>
<feature type="compositionally biased region" description="Pro residues" evidence="10">
    <location>
        <begin position="94"/>
        <end position="103"/>
    </location>
</feature>
<dbReference type="AlphaFoldDB" id="A0A6J4L6B7"/>
<evidence type="ECO:0000256" key="3">
    <source>
        <dbReference type="ARBA" id="ARBA00022448"/>
    </source>
</evidence>
<keyword evidence="5 9" id="KW-0653">Protein transport</keyword>
<keyword evidence="4 9" id="KW-0812">Transmembrane</keyword>
<sequence length="109" mass="10759">RSEGGLGLGGGGGGVSGFMTGRGQANALTRATAILAAAFFTTSLILSVIAYRSRAPRSPLENLVPGAPAGQTAPGSQGGVLDELRRLQGDQPAAPAPPAPSGPQVPQSR</sequence>
<evidence type="ECO:0000256" key="6">
    <source>
        <dbReference type="ARBA" id="ARBA00022989"/>
    </source>
</evidence>
<dbReference type="GO" id="GO:0005886">
    <property type="term" value="C:plasma membrane"/>
    <property type="evidence" value="ECO:0007669"/>
    <property type="project" value="UniProtKB-SubCell"/>
</dbReference>
<feature type="transmembrane region" description="Helical" evidence="9">
    <location>
        <begin position="27"/>
        <end position="51"/>
    </location>
</feature>
<keyword evidence="9" id="KW-1003">Cell membrane</keyword>
<keyword evidence="8 9" id="KW-0472">Membrane</keyword>
<evidence type="ECO:0000256" key="4">
    <source>
        <dbReference type="ARBA" id="ARBA00022692"/>
    </source>
</evidence>
<dbReference type="GO" id="GO:0015450">
    <property type="term" value="F:protein-transporting ATPase activity"/>
    <property type="evidence" value="ECO:0007669"/>
    <property type="project" value="UniProtKB-UniRule"/>
</dbReference>
<keyword evidence="7 9" id="KW-0811">Translocation</keyword>
<dbReference type="GO" id="GO:0009306">
    <property type="term" value="P:protein secretion"/>
    <property type="evidence" value="ECO:0007669"/>
    <property type="project" value="UniProtKB-UniRule"/>
</dbReference>
<keyword evidence="3 9" id="KW-0813">Transport</keyword>
<evidence type="ECO:0000256" key="5">
    <source>
        <dbReference type="ARBA" id="ARBA00022927"/>
    </source>
</evidence>
<dbReference type="InterPro" id="IPR004692">
    <property type="entry name" value="SecG"/>
</dbReference>
<comment type="subcellular location">
    <subcellularLocation>
        <location evidence="9">Cell membrane</location>
        <topology evidence="9">Multi-pass membrane protein</topology>
    </subcellularLocation>
    <subcellularLocation>
        <location evidence="1">Membrane</location>
        <topology evidence="1">Multi-pass membrane protein</topology>
    </subcellularLocation>
</comment>
<dbReference type="Pfam" id="PF03840">
    <property type="entry name" value="SecG"/>
    <property type="match status" value="1"/>
</dbReference>
<evidence type="ECO:0000256" key="10">
    <source>
        <dbReference type="SAM" id="MobiDB-lite"/>
    </source>
</evidence>
<evidence type="ECO:0000256" key="8">
    <source>
        <dbReference type="ARBA" id="ARBA00023136"/>
    </source>
</evidence>
<dbReference type="EMBL" id="CADCUC010000223">
    <property type="protein sequence ID" value="CAA9324154.1"/>
    <property type="molecule type" value="Genomic_DNA"/>
</dbReference>
<feature type="non-terminal residue" evidence="11">
    <location>
        <position position="1"/>
    </location>
</feature>
<accession>A0A6J4L6B7</accession>
<feature type="region of interest" description="Disordered" evidence="10">
    <location>
        <begin position="58"/>
        <end position="109"/>
    </location>
</feature>
<evidence type="ECO:0000256" key="9">
    <source>
        <dbReference type="RuleBase" id="RU365087"/>
    </source>
</evidence>
<dbReference type="NCBIfam" id="TIGR00810">
    <property type="entry name" value="secG"/>
    <property type="match status" value="1"/>
</dbReference>
<comment type="similarity">
    <text evidence="2 9">Belongs to the SecG family.</text>
</comment>
<evidence type="ECO:0000256" key="2">
    <source>
        <dbReference type="ARBA" id="ARBA00008445"/>
    </source>
</evidence>
<proteinExistence type="inferred from homology"/>
<evidence type="ECO:0000313" key="11">
    <source>
        <dbReference type="EMBL" id="CAA9324154.1"/>
    </source>
</evidence>
<feature type="compositionally biased region" description="Gly residues" evidence="10">
    <location>
        <begin position="1"/>
        <end position="16"/>
    </location>
</feature>
<comment type="caution">
    <text evidence="9">Lacks conserved residue(s) required for the propagation of feature annotation.</text>
</comment>
<keyword evidence="6 9" id="KW-1133">Transmembrane helix</keyword>
<evidence type="ECO:0000256" key="1">
    <source>
        <dbReference type="ARBA" id="ARBA00004141"/>
    </source>
</evidence>
<comment type="function">
    <text evidence="9">Involved in protein export. Participates in an early event of protein translocation.</text>
</comment>
<name>A0A6J4L6B7_9HYPH</name>
<evidence type="ECO:0000256" key="7">
    <source>
        <dbReference type="ARBA" id="ARBA00023010"/>
    </source>
</evidence>
<protein>
    <recommendedName>
        <fullName evidence="9">Protein-export membrane protein SecG</fullName>
    </recommendedName>
</protein>
<reference evidence="11" key="1">
    <citation type="submission" date="2020-02" db="EMBL/GenBank/DDBJ databases">
        <authorList>
            <person name="Meier V. D."/>
        </authorList>
    </citation>
    <scope>NUCLEOTIDE SEQUENCE</scope>
    <source>
        <strain evidence="11">AVDCRST_MAG90</strain>
    </source>
</reference>